<evidence type="ECO:0000313" key="6">
    <source>
        <dbReference type="EMBL" id="GAA2485479.1"/>
    </source>
</evidence>
<dbReference type="PANTHER" id="PTHR36510">
    <property type="entry name" value="GLUTAMATE--CYSTEINE LIGASE 2-RELATED"/>
    <property type="match status" value="1"/>
</dbReference>
<dbReference type="InterPro" id="IPR014746">
    <property type="entry name" value="Gln_synth/guanido_kin_cat_dom"/>
</dbReference>
<comment type="similarity">
    <text evidence="5">Belongs to the glutamate--cysteine ligase type 2 family. YbdK subfamily.</text>
</comment>
<dbReference type="RefSeq" id="WP_344383052.1">
    <property type="nucleotide sequence ID" value="NZ_BAAATA010000010.1"/>
</dbReference>
<comment type="function">
    <text evidence="5">ATP-dependent carboxylate-amine ligase which exhibits weak glutamate--cysteine ligase activity.</text>
</comment>
<dbReference type="InterPro" id="IPR011793">
    <property type="entry name" value="YbdK"/>
</dbReference>
<evidence type="ECO:0000256" key="1">
    <source>
        <dbReference type="ARBA" id="ARBA00022598"/>
    </source>
</evidence>
<comment type="catalytic activity">
    <reaction evidence="4 5">
        <text>L-cysteine + L-glutamate + ATP = gamma-L-glutamyl-L-cysteine + ADP + phosphate + H(+)</text>
        <dbReference type="Rhea" id="RHEA:13285"/>
        <dbReference type="ChEBI" id="CHEBI:15378"/>
        <dbReference type="ChEBI" id="CHEBI:29985"/>
        <dbReference type="ChEBI" id="CHEBI:30616"/>
        <dbReference type="ChEBI" id="CHEBI:35235"/>
        <dbReference type="ChEBI" id="CHEBI:43474"/>
        <dbReference type="ChEBI" id="CHEBI:58173"/>
        <dbReference type="ChEBI" id="CHEBI:456216"/>
        <dbReference type="EC" id="6.3.2.2"/>
    </reaction>
</comment>
<evidence type="ECO:0000256" key="5">
    <source>
        <dbReference type="HAMAP-Rule" id="MF_01609"/>
    </source>
</evidence>
<dbReference type="GO" id="GO:0016874">
    <property type="term" value="F:ligase activity"/>
    <property type="evidence" value="ECO:0007669"/>
    <property type="project" value="UniProtKB-KW"/>
</dbReference>
<dbReference type="EC" id="6.3.2.2" evidence="5"/>
<organism evidence="6 7">
    <name type="scientific">Streptomyces thermolineatus</name>
    <dbReference type="NCBI Taxonomy" id="44033"/>
    <lineage>
        <taxon>Bacteria</taxon>
        <taxon>Bacillati</taxon>
        <taxon>Actinomycetota</taxon>
        <taxon>Actinomycetes</taxon>
        <taxon>Kitasatosporales</taxon>
        <taxon>Streptomycetaceae</taxon>
        <taxon>Streptomyces</taxon>
    </lineage>
</organism>
<evidence type="ECO:0000256" key="4">
    <source>
        <dbReference type="ARBA" id="ARBA00048819"/>
    </source>
</evidence>
<dbReference type="PANTHER" id="PTHR36510:SF1">
    <property type="entry name" value="GLUTAMATE--CYSTEINE LIGASE 2-RELATED"/>
    <property type="match status" value="1"/>
</dbReference>
<dbReference type="SUPFAM" id="SSF55931">
    <property type="entry name" value="Glutamine synthetase/guanido kinase"/>
    <property type="match status" value="1"/>
</dbReference>
<keyword evidence="3 5" id="KW-0067">ATP-binding</keyword>
<dbReference type="InterPro" id="IPR006336">
    <property type="entry name" value="GCS2"/>
</dbReference>
<keyword evidence="1 5" id="KW-0436">Ligase</keyword>
<keyword evidence="7" id="KW-1185">Reference proteome</keyword>
<dbReference type="Proteomes" id="UP001501358">
    <property type="component" value="Unassembled WGS sequence"/>
</dbReference>
<evidence type="ECO:0000256" key="2">
    <source>
        <dbReference type="ARBA" id="ARBA00022741"/>
    </source>
</evidence>
<dbReference type="HAMAP" id="MF_01609">
    <property type="entry name" value="Glu_cys_ligase_2"/>
    <property type="match status" value="1"/>
</dbReference>
<keyword evidence="2 5" id="KW-0547">Nucleotide-binding</keyword>
<sequence>MTTFGVEEEYLLIDPHSGMPVPMAEEVRASVGGQAALSAHEVQAELLQVQVEIATPVCETLDEVGGHLLRLRHAVGEAAERAGCRIAASGTAPLAGPVPFPVTDKPRYRAMCSDAPQLVDEQLINGMHVHVAVAERSTAIGVMNRLRPWLPVLVGMAGNSPLWFGHDTGFASWRTLVFGRWPVSGQPPLFTDAVDYERRVQALLAGGLVRDRGQLYWQVRPSERYPTIEVRALDVQLRAEDAVMFAGIVRALVATALREEKAGTPFPTPTHEFLNAATWQAARYGLDDVLIDPLEGRRRLAGDVVCRLVEHISPALEETGDDRQVASLVHRLLTEGTPAARQRRTLREGGVPALVDLLVTGTTAS</sequence>
<dbReference type="Pfam" id="PF04107">
    <property type="entry name" value="GCS2"/>
    <property type="match status" value="1"/>
</dbReference>
<dbReference type="NCBIfam" id="NF010041">
    <property type="entry name" value="PRK13517.1-1"/>
    <property type="match status" value="1"/>
</dbReference>
<reference evidence="7" key="1">
    <citation type="journal article" date="2019" name="Int. J. Syst. Evol. Microbiol.">
        <title>The Global Catalogue of Microorganisms (GCM) 10K type strain sequencing project: providing services to taxonomists for standard genome sequencing and annotation.</title>
        <authorList>
            <consortium name="The Broad Institute Genomics Platform"/>
            <consortium name="The Broad Institute Genome Sequencing Center for Infectious Disease"/>
            <person name="Wu L."/>
            <person name="Ma J."/>
        </authorList>
    </citation>
    <scope>NUCLEOTIDE SEQUENCE [LARGE SCALE GENOMIC DNA]</scope>
    <source>
        <strain evidence="7">JCM 6307</strain>
    </source>
</reference>
<protein>
    <recommendedName>
        <fullName evidence="5">Putative glutamate--cysteine ligase 2</fullName>
        <ecNumber evidence="5">6.3.2.2</ecNumber>
    </recommendedName>
    <alternativeName>
        <fullName evidence="5">Gamma-glutamylcysteine synthetase 2</fullName>
        <shortName evidence="5">GCS 2</shortName>
        <shortName evidence="5">Gamma-GCS 2</shortName>
    </alternativeName>
</protein>
<evidence type="ECO:0000313" key="7">
    <source>
        <dbReference type="Proteomes" id="UP001501358"/>
    </source>
</evidence>
<proteinExistence type="inferred from homology"/>
<comment type="caution">
    <text evidence="6">The sequence shown here is derived from an EMBL/GenBank/DDBJ whole genome shotgun (WGS) entry which is preliminary data.</text>
</comment>
<dbReference type="Gene3D" id="3.30.590.20">
    <property type="match status" value="1"/>
</dbReference>
<gene>
    <name evidence="6" type="ORF">GCM10010406_22100</name>
</gene>
<name>A0ABP5YRP1_9ACTN</name>
<accession>A0ABP5YRP1</accession>
<evidence type="ECO:0000256" key="3">
    <source>
        <dbReference type="ARBA" id="ARBA00022840"/>
    </source>
</evidence>
<dbReference type="NCBIfam" id="TIGR02050">
    <property type="entry name" value="gshA_cyan_rel"/>
    <property type="match status" value="1"/>
</dbReference>
<dbReference type="InterPro" id="IPR050141">
    <property type="entry name" value="GCL_type2/YbdK_subfam"/>
</dbReference>
<dbReference type="EMBL" id="BAAATA010000010">
    <property type="protein sequence ID" value="GAA2485479.1"/>
    <property type="molecule type" value="Genomic_DNA"/>
</dbReference>